<protein>
    <submittedName>
        <fullName evidence="2">Uncharacterized protein</fullName>
    </submittedName>
</protein>
<name>W6U799_ECHGR</name>
<dbReference type="EMBL" id="APAU02000298">
    <property type="protein sequence ID" value="EUB54237.1"/>
    <property type="molecule type" value="Genomic_DNA"/>
</dbReference>
<gene>
    <name evidence="2" type="ORF">EGR_10903</name>
</gene>
<dbReference type="KEGG" id="egl:EGR_10903"/>
<proteinExistence type="predicted"/>
<evidence type="ECO:0000256" key="1">
    <source>
        <dbReference type="SAM" id="MobiDB-lite"/>
    </source>
</evidence>
<organism evidence="2 3">
    <name type="scientific">Echinococcus granulosus</name>
    <name type="common">Hydatid tapeworm</name>
    <dbReference type="NCBI Taxonomy" id="6210"/>
    <lineage>
        <taxon>Eukaryota</taxon>
        <taxon>Metazoa</taxon>
        <taxon>Spiralia</taxon>
        <taxon>Lophotrochozoa</taxon>
        <taxon>Platyhelminthes</taxon>
        <taxon>Cestoda</taxon>
        <taxon>Eucestoda</taxon>
        <taxon>Cyclophyllidea</taxon>
        <taxon>Taeniidae</taxon>
        <taxon>Echinococcus</taxon>
        <taxon>Echinococcus granulosus group</taxon>
    </lineage>
</organism>
<dbReference type="AlphaFoldDB" id="W6U799"/>
<accession>W6U799</accession>
<reference evidence="2 3" key="1">
    <citation type="journal article" date="2013" name="Nat. Genet.">
        <title>The genome of the hydatid tapeworm Echinococcus granulosus.</title>
        <authorList>
            <person name="Zheng H."/>
            <person name="Zhang W."/>
            <person name="Zhang L."/>
            <person name="Zhang Z."/>
            <person name="Li J."/>
            <person name="Lu G."/>
            <person name="Zhu Y."/>
            <person name="Wang Y."/>
            <person name="Huang Y."/>
            <person name="Liu J."/>
            <person name="Kang H."/>
            <person name="Chen J."/>
            <person name="Wang L."/>
            <person name="Chen A."/>
            <person name="Yu S."/>
            <person name="Gao Z."/>
            <person name="Jin L."/>
            <person name="Gu W."/>
            <person name="Wang Z."/>
            <person name="Zhao L."/>
            <person name="Shi B."/>
            <person name="Wen H."/>
            <person name="Lin R."/>
            <person name="Jones M.K."/>
            <person name="Brejova B."/>
            <person name="Vinar T."/>
            <person name="Zhao G."/>
            <person name="McManus D.P."/>
            <person name="Chen Z."/>
            <person name="Zhou Y."/>
            <person name="Wang S."/>
        </authorList>
    </citation>
    <scope>NUCLEOTIDE SEQUENCE [LARGE SCALE GENOMIC DNA]</scope>
</reference>
<dbReference type="OrthoDB" id="10448984at2759"/>
<sequence>MSVTSPSSAKYRLGISEAINHRFMKTAEVTIFTDELNLLIGGGILTTMGTPQLESCHFRLPRGGRYAETGGTSSLRIDNRRSGLPRPGADSSSVRGSHFESRKCRMCKRHVAPCSMKVARDPKVNISRMPPAASASAWCGVVFLSSNEAQPRRGLKWSRIKHPNSCITNTIAASVVVAVARRRIFR</sequence>
<comment type="caution">
    <text evidence="2">The sequence shown here is derived from an EMBL/GenBank/DDBJ whole genome shotgun (WGS) entry which is preliminary data.</text>
</comment>
<dbReference type="RefSeq" id="XP_024345433.1">
    <property type="nucleotide sequence ID" value="XM_024500152.1"/>
</dbReference>
<evidence type="ECO:0000313" key="2">
    <source>
        <dbReference type="EMBL" id="EUB54237.1"/>
    </source>
</evidence>
<dbReference type="CTD" id="36346618"/>
<feature type="region of interest" description="Disordered" evidence="1">
    <location>
        <begin position="67"/>
        <end position="97"/>
    </location>
</feature>
<evidence type="ECO:0000313" key="3">
    <source>
        <dbReference type="Proteomes" id="UP000019149"/>
    </source>
</evidence>
<dbReference type="Proteomes" id="UP000019149">
    <property type="component" value="Unassembled WGS sequence"/>
</dbReference>
<keyword evidence="3" id="KW-1185">Reference proteome</keyword>
<dbReference type="GeneID" id="36346618"/>